<dbReference type="RefSeq" id="WP_085888647.1">
    <property type="nucleotide sequence ID" value="NZ_PGTC01000011.1"/>
</dbReference>
<protein>
    <recommendedName>
        <fullName evidence="5">PRC-barrel domain protein</fullName>
    </recommendedName>
</protein>
<sequence>MRVPPMRLSLSLITTCTALALLATALPARADLCDFRPEKVVDDVADSALGDAIKGGVGFDLSDVVSGANLLNPERDKDRLKGVTGVVAAAFSAPVSVAAGVIGITAFEGVCTLHERRRTDSDAVFAVLSDMAEDADPAYFALVDADGGPDKAVLRLGDGQGGAAEYPVRRLEIVDGELRHISFGANKVLGRVTYRIPAETLLRPDEDHVLERPAGPAPLPEVTVSDLPQKPVKGGANAKGEEDLPPAK</sequence>
<dbReference type="AlphaFoldDB" id="A0A1X6ZJZ4"/>
<evidence type="ECO:0000313" key="4">
    <source>
        <dbReference type="Proteomes" id="UP000193963"/>
    </source>
</evidence>
<evidence type="ECO:0000256" key="2">
    <source>
        <dbReference type="SAM" id="SignalP"/>
    </source>
</evidence>
<organism evidence="3 4">
    <name type="scientific">Pseudooceanicola marinus</name>
    <dbReference type="NCBI Taxonomy" id="396013"/>
    <lineage>
        <taxon>Bacteria</taxon>
        <taxon>Pseudomonadati</taxon>
        <taxon>Pseudomonadota</taxon>
        <taxon>Alphaproteobacteria</taxon>
        <taxon>Rhodobacterales</taxon>
        <taxon>Paracoccaceae</taxon>
        <taxon>Pseudooceanicola</taxon>
    </lineage>
</organism>
<evidence type="ECO:0000256" key="1">
    <source>
        <dbReference type="SAM" id="MobiDB-lite"/>
    </source>
</evidence>
<dbReference type="Proteomes" id="UP000193963">
    <property type="component" value="Unassembled WGS sequence"/>
</dbReference>
<accession>A0A1X6ZJZ4</accession>
<feature type="region of interest" description="Disordered" evidence="1">
    <location>
        <begin position="207"/>
        <end position="248"/>
    </location>
</feature>
<gene>
    <name evidence="3" type="ORF">PSM7751_02600</name>
</gene>
<evidence type="ECO:0000313" key="3">
    <source>
        <dbReference type="EMBL" id="SLN53781.1"/>
    </source>
</evidence>
<feature type="signal peptide" evidence="2">
    <location>
        <begin position="1"/>
        <end position="30"/>
    </location>
</feature>
<proteinExistence type="predicted"/>
<evidence type="ECO:0008006" key="5">
    <source>
        <dbReference type="Google" id="ProtNLM"/>
    </source>
</evidence>
<reference evidence="3 4" key="1">
    <citation type="submission" date="2017-03" db="EMBL/GenBank/DDBJ databases">
        <authorList>
            <person name="Afonso C.L."/>
            <person name="Miller P.J."/>
            <person name="Scott M.A."/>
            <person name="Spackman E."/>
            <person name="Goraichik I."/>
            <person name="Dimitrov K.M."/>
            <person name="Suarez D.L."/>
            <person name="Swayne D.E."/>
        </authorList>
    </citation>
    <scope>NUCLEOTIDE SEQUENCE [LARGE SCALE GENOMIC DNA]</scope>
    <source>
        <strain evidence="3 4">CECT 7751</strain>
    </source>
</reference>
<keyword evidence="4" id="KW-1185">Reference proteome</keyword>
<feature type="chain" id="PRO_5012846748" description="PRC-barrel domain protein" evidence="2">
    <location>
        <begin position="31"/>
        <end position="248"/>
    </location>
</feature>
<keyword evidence="2" id="KW-0732">Signal</keyword>
<name>A0A1X6ZJZ4_9RHOB</name>
<dbReference type="EMBL" id="FWFN01000005">
    <property type="protein sequence ID" value="SLN53781.1"/>
    <property type="molecule type" value="Genomic_DNA"/>
</dbReference>